<evidence type="ECO:0000256" key="8">
    <source>
        <dbReference type="ARBA" id="ARBA00022723"/>
    </source>
</evidence>
<dbReference type="GO" id="GO:0070818">
    <property type="term" value="F:protoporphyrinogen oxidase activity"/>
    <property type="evidence" value="ECO:0007669"/>
    <property type="project" value="UniProtKB-UniRule"/>
</dbReference>
<keyword evidence="7 14" id="KW-0812">Transmembrane</keyword>
<dbReference type="GO" id="GO:0046872">
    <property type="term" value="F:metal ion binding"/>
    <property type="evidence" value="ECO:0007669"/>
    <property type="project" value="UniProtKB-KW"/>
</dbReference>
<keyword evidence="9 14" id="KW-1133">Transmembrane helix</keyword>
<feature type="transmembrane region" description="Helical" evidence="14">
    <location>
        <begin position="93"/>
        <end position="114"/>
    </location>
</feature>
<comment type="cofactor">
    <cofactor evidence="14">
        <name>heme b</name>
        <dbReference type="ChEBI" id="CHEBI:60344"/>
    </cofactor>
    <text evidence="14">Binds 1 heme b (iron(II)-protoporphyrin IX) group per subunit.</text>
</comment>
<evidence type="ECO:0000313" key="15">
    <source>
        <dbReference type="EMBL" id="KIQ05937.1"/>
    </source>
</evidence>
<keyword evidence="5 14" id="KW-1003">Cell membrane</keyword>
<keyword evidence="11 14" id="KW-0408">Iron</keyword>
<reference evidence="15 16" key="1">
    <citation type="submission" date="2014-12" db="EMBL/GenBank/DDBJ databases">
        <title>16Stimator: statistical estimation of ribosomal gene copy numbers from draft genome assemblies.</title>
        <authorList>
            <person name="Perisin M.A."/>
            <person name="Vetter M."/>
            <person name="Gilbert J.A."/>
            <person name="Bergelson J."/>
        </authorList>
    </citation>
    <scope>NUCLEOTIDE SEQUENCE [LARGE SCALE GENOMIC DNA]</scope>
    <source>
        <strain evidence="15 16">MEJ076</strain>
    </source>
</reference>
<gene>
    <name evidence="15" type="ORF">RU07_00745</name>
</gene>
<dbReference type="UniPathway" id="UPA00251">
    <property type="reaction ID" value="UER00324"/>
</dbReference>
<evidence type="ECO:0000256" key="14">
    <source>
        <dbReference type="HAMAP-Rule" id="MF_02239"/>
    </source>
</evidence>
<feature type="transmembrane region" description="Helical" evidence="14">
    <location>
        <begin position="159"/>
        <end position="177"/>
    </location>
</feature>
<comment type="pathway">
    <text evidence="2 14">Porphyrin-containing compound metabolism; protoporphyrin-IX biosynthesis; protoporphyrin-IX from protoporphyrinogen-IX: step 1/1.</text>
</comment>
<evidence type="ECO:0000256" key="13">
    <source>
        <dbReference type="ARBA" id="ARBA00048390"/>
    </source>
</evidence>
<evidence type="ECO:0000256" key="7">
    <source>
        <dbReference type="ARBA" id="ARBA00022692"/>
    </source>
</evidence>
<comment type="caution">
    <text evidence="15">The sequence shown here is derived from an EMBL/GenBank/DDBJ whole genome shotgun (WGS) entry which is preliminary data.</text>
</comment>
<keyword evidence="6 14" id="KW-0349">Heme</keyword>
<comment type="catalytic activity">
    <reaction evidence="13 14">
        <text>protoporphyrinogen IX + 3 A = protoporphyrin IX + 3 AH2</text>
        <dbReference type="Rhea" id="RHEA:62000"/>
        <dbReference type="ChEBI" id="CHEBI:13193"/>
        <dbReference type="ChEBI" id="CHEBI:17499"/>
        <dbReference type="ChEBI" id="CHEBI:57306"/>
        <dbReference type="ChEBI" id="CHEBI:57307"/>
    </reaction>
</comment>
<evidence type="ECO:0000256" key="2">
    <source>
        <dbReference type="ARBA" id="ARBA00005073"/>
    </source>
</evidence>
<sequence length="181" mass="20339">MSDNAQTSATAGRKTRLRAGAALAVFVGMVAVVLHVDPADAYLWIKSLHIIAVISWMAGLFYLPRLFIYHTDAAPGSDKSETFKIMEQRLMKVIMNPAMMISWVLGLYLAWSVYGFSGGWLHAKIALVVAMTVTHVYFSRSVRRFARDENTRNARHWRLMNEVPTLLMIAIVILVVVKPFA</sequence>
<name>A0A0D0KAT0_AGRTU</name>
<comment type="subcellular location">
    <subcellularLocation>
        <location evidence="1 14">Cell membrane</location>
        <topology evidence="1 14">Multi-pass membrane protein</topology>
    </subcellularLocation>
</comment>
<evidence type="ECO:0000256" key="11">
    <source>
        <dbReference type="ARBA" id="ARBA00023004"/>
    </source>
</evidence>
<evidence type="ECO:0000256" key="6">
    <source>
        <dbReference type="ARBA" id="ARBA00022617"/>
    </source>
</evidence>
<comment type="subunit">
    <text evidence="14">Homodimer.</text>
</comment>
<feature type="transmembrane region" description="Helical" evidence="14">
    <location>
        <begin position="120"/>
        <end position="138"/>
    </location>
</feature>
<feature type="binding site" description="axial binding residue" evidence="14">
    <location>
        <position position="124"/>
    </location>
    <ligand>
        <name>heme</name>
        <dbReference type="ChEBI" id="CHEBI:30413"/>
    </ligand>
    <ligandPart>
        <name>Fe</name>
        <dbReference type="ChEBI" id="CHEBI:18248"/>
    </ligandPart>
</feature>
<evidence type="ECO:0000256" key="9">
    <source>
        <dbReference type="ARBA" id="ARBA00022989"/>
    </source>
</evidence>
<keyword evidence="8 14" id="KW-0479">Metal-binding</keyword>
<dbReference type="AlphaFoldDB" id="A0A0D0KAT0"/>
<feature type="transmembrane region" description="Helical" evidence="14">
    <location>
        <begin position="17"/>
        <end position="36"/>
    </location>
</feature>
<dbReference type="HAMAP" id="MF_02239">
    <property type="entry name" value="HemJ"/>
    <property type="match status" value="1"/>
</dbReference>
<comment type="similarity">
    <text evidence="3 14">Belongs to the HemJ family.</text>
</comment>
<dbReference type="PANTHER" id="PTHR40255">
    <property type="entry name" value="UPF0093 MEMBRANE PROTEIN SLR1790"/>
    <property type="match status" value="1"/>
</dbReference>
<keyword evidence="12 14" id="KW-0472">Membrane</keyword>
<evidence type="ECO:0000313" key="16">
    <source>
        <dbReference type="Proteomes" id="UP000035017"/>
    </source>
</evidence>
<feature type="binding site" description="axial binding residue" evidence="14">
    <location>
        <position position="49"/>
    </location>
    <ligand>
        <name>heme</name>
        <dbReference type="ChEBI" id="CHEBI:30413"/>
    </ligand>
    <ligandPart>
        <name>Fe</name>
        <dbReference type="ChEBI" id="CHEBI:18248"/>
    </ligandPart>
</feature>
<dbReference type="GO" id="GO:0005886">
    <property type="term" value="C:plasma membrane"/>
    <property type="evidence" value="ECO:0007669"/>
    <property type="project" value="UniProtKB-SubCell"/>
</dbReference>
<evidence type="ECO:0000256" key="12">
    <source>
        <dbReference type="ARBA" id="ARBA00023136"/>
    </source>
</evidence>
<evidence type="ECO:0000256" key="3">
    <source>
        <dbReference type="ARBA" id="ARBA00006501"/>
    </source>
</evidence>
<dbReference type="Pfam" id="PF03653">
    <property type="entry name" value="UPF0093"/>
    <property type="match status" value="1"/>
</dbReference>
<evidence type="ECO:0000256" key="4">
    <source>
        <dbReference type="ARBA" id="ARBA00017504"/>
    </source>
</evidence>
<dbReference type="Proteomes" id="UP000035017">
    <property type="component" value="Unassembled WGS sequence"/>
</dbReference>
<proteinExistence type="inferred from homology"/>
<keyword evidence="10 14" id="KW-0560">Oxidoreductase</keyword>
<evidence type="ECO:0000256" key="10">
    <source>
        <dbReference type="ARBA" id="ARBA00023002"/>
    </source>
</evidence>
<dbReference type="PANTHER" id="PTHR40255:SF1">
    <property type="entry name" value="PROTOPORPHYRINOGEN IX OXIDASE"/>
    <property type="match status" value="1"/>
</dbReference>
<dbReference type="GO" id="GO:0006782">
    <property type="term" value="P:protoporphyrinogen IX biosynthetic process"/>
    <property type="evidence" value="ECO:0007669"/>
    <property type="project" value="UniProtKB-UniRule"/>
</dbReference>
<evidence type="ECO:0000256" key="5">
    <source>
        <dbReference type="ARBA" id="ARBA00022475"/>
    </source>
</evidence>
<dbReference type="NCBIfam" id="TIGR00701">
    <property type="entry name" value="protoporphyrinogen oxidase HemJ"/>
    <property type="match status" value="1"/>
</dbReference>
<organism evidence="15 16">
    <name type="scientific">Agrobacterium tumefaciens</name>
    <dbReference type="NCBI Taxonomy" id="358"/>
    <lineage>
        <taxon>Bacteria</taxon>
        <taxon>Pseudomonadati</taxon>
        <taxon>Pseudomonadota</taxon>
        <taxon>Alphaproteobacteria</taxon>
        <taxon>Hyphomicrobiales</taxon>
        <taxon>Rhizobiaceae</taxon>
        <taxon>Rhizobium/Agrobacterium group</taxon>
        <taxon>Agrobacterium</taxon>
        <taxon>Agrobacterium tumefaciens complex</taxon>
    </lineage>
</organism>
<dbReference type="InterPro" id="IPR005265">
    <property type="entry name" value="HemJ-like"/>
</dbReference>
<dbReference type="EMBL" id="JXQV01000001">
    <property type="protein sequence ID" value="KIQ05937.1"/>
    <property type="molecule type" value="Genomic_DNA"/>
</dbReference>
<protein>
    <recommendedName>
        <fullName evidence="4 14">Protoporphyrinogen IX oxidase</fullName>
        <shortName evidence="14">PPO</shortName>
        <ecNumber evidence="14">1.3.99.-</ecNumber>
    </recommendedName>
</protein>
<accession>A0A0D0KAT0</accession>
<comment type="function">
    <text evidence="14">Catalyzes the oxidation of protoporphyrinogen IX to protoporphyrin IX.</text>
</comment>
<feature type="transmembrane region" description="Helical" evidence="14">
    <location>
        <begin position="42"/>
        <end position="63"/>
    </location>
</feature>
<dbReference type="EC" id="1.3.99.-" evidence="14"/>
<evidence type="ECO:0000256" key="1">
    <source>
        <dbReference type="ARBA" id="ARBA00004651"/>
    </source>
</evidence>